<dbReference type="PROSITE" id="PS52050">
    <property type="entry name" value="WYL"/>
    <property type="match status" value="1"/>
</dbReference>
<reference evidence="2 3" key="1">
    <citation type="submission" date="2015-09" db="EMBL/GenBank/DDBJ databases">
        <authorList>
            <person name="Jackson K.R."/>
            <person name="Lunt B.L."/>
            <person name="Fisher J.N.B."/>
            <person name="Gardner A.V."/>
            <person name="Bailey M.E."/>
            <person name="Deus L.M."/>
            <person name="Earl A.S."/>
            <person name="Gibby P.D."/>
            <person name="Hartmann K.A."/>
            <person name="Liu J.E."/>
            <person name="Manci A.M."/>
            <person name="Nielsen D.A."/>
            <person name="Solomon M.B."/>
            <person name="Breakwell D.P."/>
            <person name="Burnett S.H."/>
            <person name="Grose J.H."/>
        </authorList>
    </citation>
    <scope>NUCLEOTIDE SEQUENCE [LARGE SCALE GENOMIC DNA]</scope>
    <source>
        <strain evidence="2 3">KCOM 1279</strain>
    </source>
</reference>
<dbReference type="OrthoDB" id="81955at2"/>
<evidence type="ECO:0000259" key="1">
    <source>
        <dbReference type="Pfam" id="PF13280"/>
    </source>
</evidence>
<dbReference type="GeneID" id="79810294"/>
<dbReference type="Pfam" id="PF13280">
    <property type="entry name" value="WYL"/>
    <property type="match status" value="1"/>
</dbReference>
<dbReference type="PATRIC" id="fig|76859.3.peg.1893"/>
<protein>
    <submittedName>
        <fullName evidence="2">Transcriptional regulator</fullName>
    </submittedName>
</protein>
<dbReference type="PANTHER" id="PTHR34580">
    <property type="match status" value="1"/>
</dbReference>
<feature type="domain" description="WYL" evidence="1">
    <location>
        <begin position="108"/>
        <end position="172"/>
    </location>
</feature>
<dbReference type="InterPro" id="IPR051534">
    <property type="entry name" value="CBASS_pafABC_assoc_protein"/>
</dbReference>
<sequence>MKKVGFVIPSFMYEILVGDMEYFRLKLGELGNKILSYYLGKTILGKLDFKTNSSERVQFNLSKTNEKILEQLKKEKKLEKEGEYFRNIYFTYINNLRYIRERIIFNRNFEDIENAIKFNRKIIIEYHSKIRTVNPYHICIANKEERSYLFCYCEVANDYRAFRVSEIKDIKILDIELERKDSLYIKNVKESFDPFLSFNKKVKVRFTERGVKRYEKALVNRPRLISKENDIYTFQCSEKMAKVYFPQFYAEVEILEPISLREELKKDFQKILDLYK</sequence>
<accession>A0A0M4RG36</accession>
<dbReference type="RefSeq" id="WP_029599224.1">
    <property type="nucleotide sequence ID" value="NZ_CP012713.1"/>
</dbReference>
<dbReference type="PANTHER" id="PTHR34580:SF1">
    <property type="entry name" value="PROTEIN PAFC"/>
    <property type="match status" value="1"/>
</dbReference>
<gene>
    <name evidence="2" type="ORF">RN98_09375</name>
</gene>
<dbReference type="InterPro" id="IPR026881">
    <property type="entry name" value="WYL_dom"/>
</dbReference>
<evidence type="ECO:0000313" key="2">
    <source>
        <dbReference type="EMBL" id="ALF18374.1"/>
    </source>
</evidence>
<name>A0A0M4RG36_9FUSO</name>
<dbReference type="Proteomes" id="UP000063147">
    <property type="component" value="Chromosome"/>
</dbReference>
<organism evidence="2">
    <name type="scientific">Fusobacterium animalis</name>
    <dbReference type="NCBI Taxonomy" id="76859"/>
    <lineage>
        <taxon>Bacteria</taxon>
        <taxon>Fusobacteriati</taxon>
        <taxon>Fusobacteriota</taxon>
        <taxon>Fusobacteriia</taxon>
        <taxon>Fusobacteriales</taxon>
        <taxon>Fusobacteriaceae</taxon>
        <taxon>Fusobacterium</taxon>
    </lineage>
</organism>
<evidence type="ECO:0000313" key="3">
    <source>
        <dbReference type="Proteomes" id="UP000063147"/>
    </source>
</evidence>
<dbReference type="EMBL" id="CP012713">
    <property type="protein sequence ID" value="ALF18374.1"/>
    <property type="molecule type" value="Genomic_DNA"/>
</dbReference>
<dbReference type="AlphaFoldDB" id="A0A0M4RG36"/>
<proteinExistence type="predicted"/>